<organism evidence="1">
    <name type="scientific">hydrothermal vent metagenome</name>
    <dbReference type="NCBI Taxonomy" id="652676"/>
    <lineage>
        <taxon>unclassified sequences</taxon>
        <taxon>metagenomes</taxon>
        <taxon>ecological metagenomes</taxon>
    </lineage>
</organism>
<sequence length="237" mass="27438">MQLSIKRLKFYVMLSQLFVAIVVMLFVSQKSFSVSVGERYLLIQKSLRDFKFVWRKKYNQATTRAQKNAVLSRLQKVLPEKISRLFKPWYGTRWAYEGTSTIPGSGSIACGYFVTTILRDSGLRINRVRMAQAASETMIRKLNGNKNIKRYRRKSIQHFIQQVKQWGAGLYVVGLDYHTGFILNKKNQVYFIHSSLYPPTTVVNEKAVDSLALQNSNYRVLGKLFSNSQSVRGWLFK</sequence>
<dbReference type="EMBL" id="UOFL01000053">
    <property type="protein sequence ID" value="VAW74158.1"/>
    <property type="molecule type" value="Genomic_DNA"/>
</dbReference>
<dbReference type="AlphaFoldDB" id="A0A3B0Y0I7"/>
<name>A0A3B0Y0I7_9ZZZZ</name>
<gene>
    <name evidence="1" type="ORF">MNBD_GAMMA12-2884</name>
</gene>
<protein>
    <submittedName>
        <fullName evidence="1">Uncharacterized protein</fullName>
    </submittedName>
</protein>
<proteinExistence type="predicted"/>
<accession>A0A3B0Y0I7</accession>
<reference evidence="1" key="1">
    <citation type="submission" date="2018-06" db="EMBL/GenBank/DDBJ databases">
        <authorList>
            <person name="Zhirakovskaya E."/>
        </authorList>
    </citation>
    <scope>NUCLEOTIDE SEQUENCE</scope>
</reference>
<evidence type="ECO:0000313" key="1">
    <source>
        <dbReference type="EMBL" id="VAW74158.1"/>
    </source>
</evidence>